<dbReference type="EMBL" id="AP011529">
    <property type="protein sequence ID" value="BAI80375.1"/>
    <property type="molecule type" value="Genomic_DNA"/>
</dbReference>
<dbReference type="KEGG" id="ddf:DEFDS_0901"/>
<dbReference type="AlphaFoldDB" id="D3PCQ2"/>
<reference evidence="2 3" key="1">
    <citation type="journal article" date="2010" name="DNA Res.">
        <title>Bacterial lifestyle in a deep-sea hydrothermal vent chimney revealed by the genome sequence of the thermophilic bacterium Deferribacter desulfuricans SSM1.</title>
        <authorList>
            <person name="Takaki Y."/>
            <person name="Shimamura S."/>
            <person name="Nakagawa S."/>
            <person name="Fukuhara Y."/>
            <person name="Horikawa H."/>
            <person name="Ankai A."/>
            <person name="Harada T."/>
            <person name="Hosoyama A."/>
            <person name="Oguchi A."/>
            <person name="Fukui S."/>
            <person name="Fujita N."/>
            <person name="Takami H."/>
            <person name="Takai K."/>
        </authorList>
    </citation>
    <scope>NUCLEOTIDE SEQUENCE [LARGE SCALE GENOMIC DNA]</scope>
    <source>
        <strain evidence="3">DSM 14783 / JCM 11476 / NBRC 101012 / SSM1</strain>
    </source>
</reference>
<gene>
    <name evidence="2" type="ordered locus">DEFDS_0901</name>
</gene>
<sequence length="114" mass="13436">MFLRFYIFSIPFKCEGKPKQQSYVAIIIAKKLGWKAAVTDSKDKELLLNLLEYSLKYGVKIELNEEQQVIVGVTFYEDYLNDFENQYNQKENDKSNKKKSKQNTKNNRLIEADL</sequence>
<protein>
    <submittedName>
        <fullName evidence="2">Uncharacterized protein</fullName>
    </submittedName>
</protein>
<evidence type="ECO:0000313" key="3">
    <source>
        <dbReference type="Proteomes" id="UP000001520"/>
    </source>
</evidence>
<evidence type="ECO:0000256" key="1">
    <source>
        <dbReference type="SAM" id="MobiDB-lite"/>
    </source>
</evidence>
<proteinExistence type="predicted"/>
<organism evidence="2 3">
    <name type="scientific">Deferribacter desulfuricans (strain DSM 14783 / JCM 11476 / NBRC 101012 / SSM1)</name>
    <dbReference type="NCBI Taxonomy" id="639282"/>
    <lineage>
        <taxon>Bacteria</taxon>
        <taxon>Pseudomonadati</taxon>
        <taxon>Deferribacterota</taxon>
        <taxon>Deferribacteres</taxon>
        <taxon>Deferribacterales</taxon>
        <taxon>Deferribacteraceae</taxon>
        <taxon>Deferribacter</taxon>
    </lineage>
</organism>
<keyword evidence="3" id="KW-1185">Reference proteome</keyword>
<name>D3PCQ2_DEFDS</name>
<feature type="region of interest" description="Disordered" evidence="1">
    <location>
        <begin position="89"/>
        <end position="114"/>
    </location>
</feature>
<dbReference type="Proteomes" id="UP000001520">
    <property type="component" value="Chromosome"/>
</dbReference>
<accession>D3PCQ2</accession>
<dbReference type="HOGENOM" id="CLU_2116975_0_0_0"/>
<evidence type="ECO:0000313" key="2">
    <source>
        <dbReference type="EMBL" id="BAI80375.1"/>
    </source>
</evidence>